<dbReference type="Proteomes" id="UP001241377">
    <property type="component" value="Unassembled WGS sequence"/>
</dbReference>
<organism evidence="1 2">
    <name type="scientific">Naganishia cerealis</name>
    <dbReference type="NCBI Taxonomy" id="610337"/>
    <lineage>
        <taxon>Eukaryota</taxon>
        <taxon>Fungi</taxon>
        <taxon>Dikarya</taxon>
        <taxon>Basidiomycota</taxon>
        <taxon>Agaricomycotina</taxon>
        <taxon>Tremellomycetes</taxon>
        <taxon>Filobasidiales</taxon>
        <taxon>Filobasidiaceae</taxon>
        <taxon>Naganishia</taxon>
    </lineage>
</organism>
<reference evidence="1" key="1">
    <citation type="submission" date="2023-04" db="EMBL/GenBank/DDBJ databases">
        <title>Draft Genome sequencing of Naganishia species isolated from polar environments using Oxford Nanopore Technology.</title>
        <authorList>
            <person name="Leo P."/>
            <person name="Venkateswaran K."/>
        </authorList>
    </citation>
    <scope>NUCLEOTIDE SEQUENCE</scope>
    <source>
        <strain evidence="1">MNA-CCFEE 5261</strain>
    </source>
</reference>
<proteinExistence type="predicted"/>
<comment type="caution">
    <text evidence="1">The sequence shown here is derived from an EMBL/GenBank/DDBJ whole genome shotgun (WGS) entry which is preliminary data.</text>
</comment>
<evidence type="ECO:0000313" key="2">
    <source>
        <dbReference type="Proteomes" id="UP001241377"/>
    </source>
</evidence>
<name>A0ACC2UY44_9TREE</name>
<sequence>MSSSDPIALNDHTSKLHQHQWASSTRRTCDTGTTFPHGRLANECSPVRSGLEDNQTNGTNRNIPLVFSPPGFFTDRTYRDTLGNIAGIQMGKNLEPPAIPRSATLAIEEARLTRDSSLNLWMIDGYYVTSIEGSGDLIMDGTTRGNRLEGTFASNSTPSSADQLQLHPISDRTWRASEINRRSDAMVDMTIHGPRHERGQSNGEYERENVSLDFSDMMELRMNGSVLDRSAFTNGQHSSKMLYSKSSTARTISSSLEYPRLGSFVHLSQEMTDSLDAYETARRNHGESELGFNSASSREMSALTMSEVAVSTPLTAFAATQSTSRTADDGIPTASTFTQTDLGSVSKTMVGDQSNRSRRGGTDSTPLTAYEVSQEGVALPKIYSSMVQGMPSTPLSDYAAIFPGTKGTSNASDFVSPNGPLALRVVDEDGSSVEYGRRDSLSPLEDRMQDLTPRQCTPSSSDTGHSKSEHGENGGTIDRVNRDASLTECDVRAAAELPHRKSLSPPSHDATFIVMLPRKRRNRSYSERNALVGVQQEPVDLRPVEEQFRCLKPWGIVEDWNEIDRFELSVEYVV</sequence>
<gene>
    <name evidence="1" type="ORF">QFC19_009116</name>
</gene>
<dbReference type="EMBL" id="JASBWR010000150">
    <property type="protein sequence ID" value="KAJ9091406.1"/>
    <property type="molecule type" value="Genomic_DNA"/>
</dbReference>
<protein>
    <submittedName>
        <fullName evidence="1">Uncharacterized protein</fullName>
    </submittedName>
</protein>
<accession>A0ACC2UY44</accession>
<evidence type="ECO:0000313" key="1">
    <source>
        <dbReference type="EMBL" id="KAJ9091406.1"/>
    </source>
</evidence>
<keyword evidence="2" id="KW-1185">Reference proteome</keyword>